<dbReference type="EMBL" id="VTEV01000002">
    <property type="protein sequence ID" value="TYS69539.1"/>
    <property type="molecule type" value="Genomic_DNA"/>
</dbReference>
<evidence type="ECO:0000313" key="3">
    <source>
        <dbReference type="EMBL" id="TYS69539.1"/>
    </source>
</evidence>
<dbReference type="Proteomes" id="UP000322524">
    <property type="component" value="Unassembled WGS sequence"/>
</dbReference>
<comment type="caution">
    <text evidence="3">The sequence shown here is derived from an EMBL/GenBank/DDBJ whole genome shotgun (WGS) entry which is preliminary data.</text>
</comment>
<dbReference type="RefSeq" id="WP_148987117.1">
    <property type="nucleotide sequence ID" value="NZ_VTEV01000002.1"/>
</dbReference>
<accession>A0A5D4T2P0</accession>
<dbReference type="AlphaFoldDB" id="A0A5D4T2P0"/>
<feature type="region of interest" description="Disordered" evidence="1">
    <location>
        <begin position="74"/>
        <end position="126"/>
    </location>
</feature>
<proteinExistence type="predicted"/>
<reference evidence="3 4" key="1">
    <citation type="submission" date="2019-08" db="EMBL/GenBank/DDBJ databases">
        <title>Bacillus genomes from the desert of Cuatro Cienegas, Coahuila.</title>
        <authorList>
            <person name="Olmedo-Alvarez G."/>
        </authorList>
    </citation>
    <scope>NUCLEOTIDE SEQUENCE [LARGE SCALE GENOMIC DNA]</scope>
    <source>
        <strain evidence="3 4">CH28_1T</strain>
    </source>
</reference>
<protein>
    <submittedName>
        <fullName evidence="3">Uncharacterized protein</fullName>
    </submittedName>
</protein>
<keyword evidence="2" id="KW-0812">Transmembrane</keyword>
<evidence type="ECO:0000256" key="1">
    <source>
        <dbReference type="SAM" id="MobiDB-lite"/>
    </source>
</evidence>
<evidence type="ECO:0000313" key="4">
    <source>
        <dbReference type="Proteomes" id="UP000322524"/>
    </source>
</evidence>
<keyword evidence="2" id="KW-1133">Transmembrane helix</keyword>
<dbReference type="OrthoDB" id="2855318at2"/>
<feature type="compositionally biased region" description="Basic and acidic residues" evidence="1">
    <location>
        <begin position="97"/>
        <end position="126"/>
    </location>
</feature>
<evidence type="ECO:0000256" key="2">
    <source>
        <dbReference type="SAM" id="Phobius"/>
    </source>
</evidence>
<sequence length="465" mass="54269">MMKNTNEHRWIKESLEKDVFSKYQYRTRKAEIIEKATSIKRVSKKRTYYHYVLSTVALILFSIISVSYMMANQSKPDSTPQAVQKEEISNTQNHNQIMEDKEIPLDPKDEQRNEDSVKDTNKDDKPLKVQRTEEEWKAYFQSIYNSTQESIQKLKLVYQFNNSSSDNSELEITANFEGDDFVVIENIVSEMNEEITTNQTNISTKDEYILLDHLNKIYDQEFFSPISAAEFRKNRPLFNGNPLYQLSKEEFEGYKWTEVEQNMEENWVKFEFIKTDQKIFFYDKGIIKVKYDTGTILERTTYIAEEIDSYFFLKELKINDEVTQLQMDKSIPSDYVSREQAKTQEKRVIVESSWFDKAGETVMKKHPQIQEIHSTGEGDLLFVAIDMKEGTTTAEGQKAGQAFFDQFTAIANASSSFQERSTTIWADGQYGIHINVRIPKDASIYGKELNGQVTWEKKPNSENTN</sequence>
<keyword evidence="2" id="KW-0472">Membrane</keyword>
<name>A0A5D4T2P0_9BACI</name>
<feature type="transmembrane region" description="Helical" evidence="2">
    <location>
        <begin position="48"/>
        <end position="71"/>
    </location>
</feature>
<gene>
    <name evidence="3" type="ORF">FZC76_04705</name>
</gene>
<organism evidence="3 4">
    <name type="scientific">Sutcliffiella horikoshii</name>
    <dbReference type="NCBI Taxonomy" id="79883"/>
    <lineage>
        <taxon>Bacteria</taxon>
        <taxon>Bacillati</taxon>
        <taxon>Bacillota</taxon>
        <taxon>Bacilli</taxon>
        <taxon>Bacillales</taxon>
        <taxon>Bacillaceae</taxon>
        <taxon>Sutcliffiella</taxon>
    </lineage>
</organism>